<reference evidence="1" key="1">
    <citation type="submission" date="2021-01" db="EMBL/GenBank/DDBJ databases">
        <title>Whole genome shotgun sequence of Actinocatenispora rupis NBRC 107355.</title>
        <authorList>
            <person name="Komaki H."/>
            <person name="Tamura T."/>
        </authorList>
    </citation>
    <scope>NUCLEOTIDE SEQUENCE</scope>
    <source>
        <strain evidence="1">NBRC 107355</strain>
    </source>
</reference>
<protein>
    <submittedName>
        <fullName evidence="1">Uncharacterized protein</fullName>
    </submittedName>
</protein>
<dbReference type="Proteomes" id="UP000612808">
    <property type="component" value="Unassembled WGS sequence"/>
</dbReference>
<gene>
    <name evidence="1" type="ORF">Aru02nite_48110</name>
</gene>
<accession>A0A8J3J8K2</accession>
<keyword evidence="2" id="KW-1185">Reference proteome</keyword>
<dbReference type="RefSeq" id="WP_203661412.1">
    <property type="nucleotide sequence ID" value="NZ_BAAAZM010000014.1"/>
</dbReference>
<evidence type="ECO:0000313" key="1">
    <source>
        <dbReference type="EMBL" id="GID13922.1"/>
    </source>
</evidence>
<name>A0A8J3J8K2_9ACTN</name>
<sequence>MARHWHSGIVAVVRDVQRAQQLLYDEVIRLDRVADPADLPHEPLRWVRTVTGRYKLVGTVLGDRSR</sequence>
<dbReference type="EMBL" id="BOMB01000028">
    <property type="protein sequence ID" value="GID13922.1"/>
    <property type="molecule type" value="Genomic_DNA"/>
</dbReference>
<comment type="caution">
    <text evidence="1">The sequence shown here is derived from an EMBL/GenBank/DDBJ whole genome shotgun (WGS) entry which is preliminary data.</text>
</comment>
<evidence type="ECO:0000313" key="2">
    <source>
        <dbReference type="Proteomes" id="UP000612808"/>
    </source>
</evidence>
<organism evidence="1 2">
    <name type="scientific">Actinocatenispora rupis</name>
    <dbReference type="NCBI Taxonomy" id="519421"/>
    <lineage>
        <taxon>Bacteria</taxon>
        <taxon>Bacillati</taxon>
        <taxon>Actinomycetota</taxon>
        <taxon>Actinomycetes</taxon>
        <taxon>Micromonosporales</taxon>
        <taxon>Micromonosporaceae</taxon>
        <taxon>Actinocatenispora</taxon>
    </lineage>
</organism>
<proteinExistence type="predicted"/>
<dbReference type="AlphaFoldDB" id="A0A8J3J8K2"/>